<accession>A0ABR2WK36</accession>
<proteinExistence type="predicted"/>
<evidence type="ECO:0000313" key="2">
    <source>
        <dbReference type="EMBL" id="KAK9761842.1"/>
    </source>
</evidence>
<sequence length="115" mass="12489">MSDTKDPRQLGYNQVNDAYPPKAPYGNIDQSNPQGGYPGGSGPAPQIPESNPPPSYYPFAQQPCPQGGTHEIRSRYTNATLLVSFCIIPNCCGYVKKNLVCKKCNQNFGSDPAYS</sequence>
<keyword evidence="3" id="KW-1185">Reference proteome</keyword>
<gene>
    <name evidence="2" type="ORF">K7432_012951</name>
</gene>
<comment type="caution">
    <text evidence="2">The sequence shown here is derived from an EMBL/GenBank/DDBJ whole genome shotgun (WGS) entry which is preliminary data.</text>
</comment>
<feature type="region of interest" description="Disordered" evidence="1">
    <location>
        <begin position="1"/>
        <end position="71"/>
    </location>
</feature>
<organism evidence="2 3">
    <name type="scientific">Basidiobolus ranarum</name>
    <dbReference type="NCBI Taxonomy" id="34480"/>
    <lineage>
        <taxon>Eukaryota</taxon>
        <taxon>Fungi</taxon>
        <taxon>Fungi incertae sedis</taxon>
        <taxon>Zoopagomycota</taxon>
        <taxon>Entomophthoromycotina</taxon>
        <taxon>Basidiobolomycetes</taxon>
        <taxon>Basidiobolales</taxon>
        <taxon>Basidiobolaceae</taxon>
        <taxon>Basidiobolus</taxon>
    </lineage>
</organism>
<evidence type="ECO:0008006" key="4">
    <source>
        <dbReference type="Google" id="ProtNLM"/>
    </source>
</evidence>
<evidence type="ECO:0000313" key="3">
    <source>
        <dbReference type="Proteomes" id="UP001479436"/>
    </source>
</evidence>
<evidence type="ECO:0000256" key="1">
    <source>
        <dbReference type="SAM" id="MobiDB-lite"/>
    </source>
</evidence>
<protein>
    <recommendedName>
        <fullName evidence="4">Brain protein I3</fullName>
    </recommendedName>
</protein>
<reference evidence="2 3" key="1">
    <citation type="submission" date="2023-04" db="EMBL/GenBank/DDBJ databases">
        <title>Genome of Basidiobolus ranarum AG-B5.</title>
        <authorList>
            <person name="Stajich J.E."/>
            <person name="Carter-House D."/>
            <person name="Gryganskyi A."/>
        </authorList>
    </citation>
    <scope>NUCLEOTIDE SEQUENCE [LARGE SCALE GENOMIC DNA]</scope>
    <source>
        <strain evidence="2 3">AG-B5</strain>
    </source>
</reference>
<name>A0ABR2WK36_9FUNG</name>
<dbReference type="Proteomes" id="UP001479436">
    <property type="component" value="Unassembled WGS sequence"/>
</dbReference>
<dbReference type="EMBL" id="JASJQH010001198">
    <property type="protein sequence ID" value="KAK9761842.1"/>
    <property type="molecule type" value="Genomic_DNA"/>
</dbReference>